<dbReference type="Gene3D" id="1.10.1040.10">
    <property type="entry name" value="N-(1-d-carboxylethyl)-l-norvaline Dehydrogenase, domain 2"/>
    <property type="match status" value="1"/>
</dbReference>
<evidence type="ECO:0000259" key="6">
    <source>
        <dbReference type="Pfam" id="PF14833"/>
    </source>
</evidence>
<dbReference type="Proteomes" id="UP000243342">
    <property type="component" value="Unassembled WGS sequence"/>
</dbReference>
<accession>A0A1J7BF87</accession>
<comment type="caution">
    <text evidence="7">The sequence shown here is derived from an EMBL/GenBank/DDBJ whole genome shotgun (WGS) entry which is preliminary data.</text>
</comment>
<dbReference type="InterPro" id="IPR036291">
    <property type="entry name" value="NAD(P)-bd_dom_sf"/>
</dbReference>
<dbReference type="SUPFAM" id="SSF48179">
    <property type="entry name" value="6-phosphogluconate dehydrogenase C-terminal domain-like"/>
    <property type="match status" value="1"/>
</dbReference>
<keyword evidence="8" id="KW-1185">Reference proteome</keyword>
<dbReference type="Pfam" id="PF14833">
    <property type="entry name" value="NAD_binding_11"/>
    <property type="match status" value="1"/>
</dbReference>
<dbReference type="InterPro" id="IPR029154">
    <property type="entry name" value="HIBADH-like_NADP-bd"/>
</dbReference>
<comment type="similarity">
    <text evidence="1">Belongs to the HIBADH-related family.</text>
</comment>
<dbReference type="PANTHER" id="PTHR43060:SF15">
    <property type="entry name" value="3-HYDROXYISOBUTYRATE DEHYDROGENASE-LIKE 1, MITOCHONDRIAL-RELATED"/>
    <property type="match status" value="1"/>
</dbReference>
<dbReference type="EMBL" id="MLCF01000056">
    <property type="protein sequence ID" value="OIV37347.1"/>
    <property type="molecule type" value="Genomic_DNA"/>
</dbReference>
<dbReference type="InterPro" id="IPR002204">
    <property type="entry name" value="3-OH-isobutyrate_DH-rel_CS"/>
</dbReference>
<proteinExistence type="inferred from homology"/>
<dbReference type="RefSeq" id="WP_071656675.1">
    <property type="nucleotide sequence ID" value="NZ_MLCF01000056.1"/>
</dbReference>
<sequence length="327" mass="32826">MPNSRPDGAATSEVALLGLGAMGRPMAANLLRAGHATTVWNRTADHRSRDLAAAGAHLAATPAEAAARARTVLTVLPDLPQVEEVLAGPDGLLAGWRSGDAGPGQASAAAPLLVVMGTVSPVGVRELGERLARDGVHVVDAPVSGGDVGAERAELSVMAGGDDADLARLRPVLASLGSTIRHLGPLGSGQLAKAANQIVVAATLTAVSEALLLAERGGLDASALLEVLSGGLAGSTALEVKREKWLSGDFAPGGRAVFQLKDLDFALDAGRASGTPLPLTAVVEQLYAALVANGDGDLDHSAIYRQLNRIAGGAAGGASAARATRSE</sequence>
<dbReference type="GO" id="GO:0016491">
    <property type="term" value="F:oxidoreductase activity"/>
    <property type="evidence" value="ECO:0007669"/>
    <property type="project" value="UniProtKB-KW"/>
</dbReference>
<dbReference type="Pfam" id="PF03446">
    <property type="entry name" value="NAD_binding_2"/>
    <property type="match status" value="1"/>
</dbReference>
<dbReference type="STRING" id="1428644.BIV57_11425"/>
<evidence type="ECO:0000259" key="5">
    <source>
        <dbReference type="Pfam" id="PF03446"/>
    </source>
</evidence>
<dbReference type="PIRSF" id="PIRSF000103">
    <property type="entry name" value="HIBADH"/>
    <property type="match status" value="1"/>
</dbReference>
<feature type="domain" description="3-hydroxyisobutyrate dehydrogenase-like NAD-binding" evidence="6">
    <location>
        <begin position="187"/>
        <end position="306"/>
    </location>
</feature>
<reference evidence="7 8" key="1">
    <citation type="submission" date="2016-10" db="EMBL/GenBank/DDBJ databases">
        <title>Genome sequence of Streptomyces gilvigriseus MUSC 26.</title>
        <authorList>
            <person name="Lee L.-H."/>
            <person name="Ser H.-L."/>
        </authorList>
    </citation>
    <scope>NUCLEOTIDE SEQUENCE [LARGE SCALE GENOMIC DNA]</scope>
    <source>
        <strain evidence="7 8">MUSC 26</strain>
    </source>
</reference>
<dbReference type="OrthoDB" id="3185659at2"/>
<evidence type="ECO:0000313" key="8">
    <source>
        <dbReference type="Proteomes" id="UP000243342"/>
    </source>
</evidence>
<dbReference type="AlphaFoldDB" id="A0A1J7BF87"/>
<evidence type="ECO:0000256" key="2">
    <source>
        <dbReference type="ARBA" id="ARBA00023002"/>
    </source>
</evidence>
<evidence type="ECO:0000256" key="1">
    <source>
        <dbReference type="ARBA" id="ARBA00009080"/>
    </source>
</evidence>
<keyword evidence="2" id="KW-0560">Oxidoreductase</keyword>
<dbReference type="InterPro" id="IPR013328">
    <property type="entry name" value="6PGD_dom2"/>
</dbReference>
<evidence type="ECO:0000256" key="4">
    <source>
        <dbReference type="PIRSR" id="PIRSR000103-1"/>
    </source>
</evidence>
<evidence type="ECO:0000313" key="7">
    <source>
        <dbReference type="EMBL" id="OIV37347.1"/>
    </source>
</evidence>
<organism evidence="7 8">
    <name type="scientific">Mangrovactinospora gilvigrisea</name>
    <dbReference type="NCBI Taxonomy" id="1428644"/>
    <lineage>
        <taxon>Bacteria</taxon>
        <taxon>Bacillati</taxon>
        <taxon>Actinomycetota</taxon>
        <taxon>Actinomycetes</taxon>
        <taxon>Kitasatosporales</taxon>
        <taxon>Streptomycetaceae</taxon>
        <taxon>Mangrovactinospora</taxon>
    </lineage>
</organism>
<evidence type="ECO:0000256" key="3">
    <source>
        <dbReference type="ARBA" id="ARBA00023027"/>
    </source>
</evidence>
<name>A0A1J7BF87_9ACTN</name>
<dbReference type="InterPro" id="IPR008927">
    <property type="entry name" value="6-PGluconate_DH-like_C_sf"/>
</dbReference>
<keyword evidence="3" id="KW-0520">NAD</keyword>
<feature type="domain" description="6-phosphogluconate dehydrogenase NADP-binding" evidence="5">
    <location>
        <begin position="14"/>
        <end position="184"/>
    </location>
</feature>
<gene>
    <name evidence="7" type="ORF">BIV57_11425</name>
</gene>
<dbReference type="PROSITE" id="PS00895">
    <property type="entry name" value="3_HYDROXYISOBUT_DH"/>
    <property type="match status" value="1"/>
</dbReference>
<dbReference type="GO" id="GO:0016054">
    <property type="term" value="P:organic acid catabolic process"/>
    <property type="evidence" value="ECO:0007669"/>
    <property type="project" value="UniProtKB-ARBA"/>
</dbReference>
<dbReference type="SUPFAM" id="SSF51735">
    <property type="entry name" value="NAD(P)-binding Rossmann-fold domains"/>
    <property type="match status" value="1"/>
</dbReference>
<dbReference type="Gene3D" id="3.40.50.720">
    <property type="entry name" value="NAD(P)-binding Rossmann-like Domain"/>
    <property type="match status" value="1"/>
</dbReference>
<protein>
    <submittedName>
        <fullName evidence="7">2-hydroxy-3-oxopropionate reductase</fullName>
    </submittedName>
</protein>
<dbReference type="InterPro" id="IPR006115">
    <property type="entry name" value="6PGDH_NADP-bd"/>
</dbReference>
<dbReference type="GO" id="GO:0051287">
    <property type="term" value="F:NAD binding"/>
    <property type="evidence" value="ECO:0007669"/>
    <property type="project" value="InterPro"/>
</dbReference>
<feature type="active site" evidence="4">
    <location>
        <position position="193"/>
    </location>
</feature>
<dbReference type="PANTHER" id="PTHR43060">
    <property type="entry name" value="3-HYDROXYISOBUTYRATE DEHYDROGENASE-LIKE 1, MITOCHONDRIAL-RELATED"/>
    <property type="match status" value="1"/>
</dbReference>
<dbReference type="GO" id="GO:0050661">
    <property type="term" value="F:NADP binding"/>
    <property type="evidence" value="ECO:0007669"/>
    <property type="project" value="InterPro"/>
</dbReference>
<dbReference type="InterPro" id="IPR015815">
    <property type="entry name" value="HIBADH-related"/>
</dbReference>